<accession>A0AAD5T8X0</accession>
<sequence>MMAMIAPTMATLKMETVMTTVEDVPLELLLVGVEVEFVKEVEVEIDVEEEEDEEEEPVSMFVVTTEETGAGIELDDV</sequence>
<comment type="caution">
    <text evidence="1">The sequence shown here is derived from an EMBL/GenBank/DDBJ whole genome shotgun (WGS) entry which is preliminary data.</text>
</comment>
<protein>
    <submittedName>
        <fullName evidence="1">Uncharacterized protein</fullName>
    </submittedName>
</protein>
<organism evidence="1 2">
    <name type="scientific">Physocladia obscura</name>
    <dbReference type="NCBI Taxonomy" id="109957"/>
    <lineage>
        <taxon>Eukaryota</taxon>
        <taxon>Fungi</taxon>
        <taxon>Fungi incertae sedis</taxon>
        <taxon>Chytridiomycota</taxon>
        <taxon>Chytridiomycota incertae sedis</taxon>
        <taxon>Chytridiomycetes</taxon>
        <taxon>Chytridiales</taxon>
        <taxon>Chytriomycetaceae</taxon>
        <taxon>Physocladia</taxon>
    </lineage>
</organism>
<evidence type="ECO:0000313" key="2">
    <source>
        <dbReference type="Proteomes" id="UP001211907"/>
    </source>
</evidence>
<reference evidence="1" key="1">
    <citation type="submission" date="2020-05" db="EMBL/GenBank/DDBJ databases">
        <title>Phylogenomic resolution of chytrid fungi.</title>
        <authorList>
            <person name="Stajich J.E."/>
            <person name="Amses K."/>
            <person name="Simmons R."/>
            <person name="Seto K."/>
            <person name="Myers J."/>
            <person name="Bonds A."/>
            <person name="Quandt C.A."/>
            <person name="Barry K."/>
            <person name="Liu P."/>
            <person name="Grigoriev I."/>
            <person name="Longcore J.E."/>
            <person name="James T.Y."/>
        </authorList>
    </citation>
    <scope>NUCLEOTIDE SEQUENCE</scope>
    <source>
        <strain evidence="1">JEL0513</strain>
    </source>
</reference>
<proteinExistence type="predicted"/>
<dbReference type="EMBL" id="JADGJH010000136">
    <property type="protein sequence ID" value="KAJ3136541.1"/>
    <property type="molecule type" value="Genomic_DNA"/>
</dbReference>
<gene>
    <name evidence="1" type="ORF">HK100_001634</name>
</gene>
<name>A0AAD5T8X0_9FUNG</name>
<evidence type="ECO:0000313" key="1">
    <source>
        <dbReference type="EMBL" id="KAJ3136541.1"/>
    </source>
</evidence>
<dbReference type="Proteomes" id="UP001211907">
    <property type="component" value="Unassembled WGS sequence"/>
</dbReference>
<keyword evidence="2" id="KW-1185">Reference proteome</keyword>
<dbReference type="AlphaFoldDB" id="A0AAD5T8X0"/>